<feature type="repeat" description="WD" evidence="3">
    <location>
        <begin position="667"/>
        <end position="708"/>
    </location>
</feature>
<keyword evidence="6" id="KW-1185">Reference proteome</keyword>
<evidence type="ECO:0000256" key="4">
    <source>
        <dbReference type="SAM" id="MobiDB-lite"/>
    </source>
</evidence>
<proteinExistence type="predicted"/>
<dbReference type="Proteomes" id="UP000287166">
    <property type="component" value="Unassembled WGS sequence"/>
</dbReference>
<dbReference type="CDD" id="cd00200">
    <property type="entry name" value="WD40"/>
    <property type="match status" value="1"/>
</dbReference>
<dbReference type="PRINTS" id="PR00320">
    <property type="entry name" value="GPROTEINBRPT"/>
</dbReference>
<sequence length="785" mass="84981">MVAEMTSAADVYSKLLFQNKYGYPLWIPEPPLKHGEVVVGDVGYIQEGGFYRIFNAINPELNKYGAPEDFKPLQFPEENLNTVENWIPASTISSRIIQNFSVSASAGANIGTNSAGGGLHYKCTEDQGAILVLSDSATKSEVHNARRRIKNYMVPNCQKWIDFKDGELKEDDIRFVSGWVKTSQWLVGAITQDGREASVDFNAAIGYGNASFNVTASRLASPQSFYRTGPRLGALSSQQPNEPTDFPKDQCVFLHYFKLRTRWFFLKKLEAAAKPKDLHYHRDGTDDDQVMAADTSSIDSDDSDILEEVPAPHKPWDPVDFVLDYILVHSEAEVAVASTEDIVTLCDNQIPDDIREYLERTLPEIEVNEDGVGSLSFETFEVNPAASAPEQTSTSSVENRPVESASGNLANTGGVGPIDPSGSDYSPPQKPTARPSDPGVEGSSKQPTRSSKHHIEQNAGGITSLAYSPDGSRVVSGSEDGSITIWPADGGDPLVTRKDNEDAICAIAFNPDSSAFVTAARDGTLQVWETRTNADQPRATLVGHDGFVDTIAFSPNGRTIATGSVDFTVRLWDAMSGAAKHELRGHTAMVMLVQFSPGGEKVASTGADCTARVWDVETGAALAVMRGHEGVIYSLVFSPDTRRILTGADDGSARVWRTETGEELVTLREHAGAVWSAIFSADGKRVLSAAGDGFVKVCDSYSGEVILSIEAGDGINTAAFSNDGKLACTVAGDHIIRVWDLDTGKSLAAFEGHEDSVNIMQFSPDAKRIVSTSDDGTMRIWHMRE</sequence>
<keyword evidence="1 3" id="KW-0853">WD repeat</keyword>
<feature type="repeat" description="WD" evidence="3">
    <location>
        <begin position="497"/>
        <end position="538"/>
    </location>
</feature>
<feature type="repeat" description="WD" evidence="3">
    <location>
        <begin position="750"/>
        <end position="785"/>
    </location>
</feature>
<accession>A0A401GSY9</accession>
<keyword evidence="2" id="KW-0677">Repeat</keyword>
<name>A0A401GSY9_9APHY</name>
<feature type="compositionally biased region" description="Polar residues" evidence="4">
    <location>
        <begin position="389"/>
        <end position="398"/>
    </location>
</feature>
<dbReference type="AlphaFoldDB" id="A0A401GSY9"/>
<evidence type="ECO:0000313" key="6">
    <source>
        <dbReference type="Proteomes" id="UP000287166"/>
    </source>
</evidence>
<dbReference type="PANTHER" id="PTHR19879:SF9">
    <property type="entry name" value="TRANSCRIPTION INITIATION FACTOR TFIID SUBUNIT 5"/>
    <property type="match status" value="1"/>
</dbReference>
<protein>
    <submittedName>
        <fullName evidence="5">Uncharacterized protein</fullName>
    </submittedName>
</protein>
<dbReference type="InterPro" id="IPR036322">
    <property type="entry name" value="WD40_repeat_dom_sf"/>
</dbReference>
<dbReference type="SUPFAM" id="SSF50978">
    <property type="entry name" value="WD40 repeat-like"/>
    <property type="match status" value="1"/>
</dbReference>
<evidence type="ECO:0000256" key="3">
    <source>
        <dbReference type="PROSITE-ProRule" id="PRU00221"/>
    </source>
</evidence>
<dbReference type="InParanoid" id="A0A401GSY9"/>
<evidence type="ECO:0000256" key="1">
    <source>
        <dbReference type="ARBA" id="ARBA00022574"/>
    </source>
</evidence>
<feature type="repeat" description="WD" evidence="3">
    <location>
        <begin position="455"/>
        <end position="496"/>
    </location>
</feature>
<dbReference type="Gene3D" id="2.130.10.10">
    <property type="entry name" value="YVTN repeat-like/Quinoprotein amine dehydrogenase"/>
    <property type="match status" value="3"/>
</dbReference>
<dbReference type="PROSITE" id="PS00678">
    <property type="entry name" value="WD_REPEATS_1"/>
    <property type="match status" value="2"/>
</dbReference>
<dbReference type="InterPro" id="IPR015943">
    <property type="entry name" value="WD40/YVTN_repeat-like_dom_sf"/>
</dbReference>
<dbReference type="RefSeq" id="XP_027616239.1">
    <property type="nucleotide sequence ID" value="XM_027760438.1"/>
</dbReference>
<evidence type="ECO:0000313" key="5">
    <source>
        <dbReference type="EMBL" id="GBE85326.1"/>
    </source>
</evidence>
<dbReference type="InterPro" id="IPR001680">
    <property type="entry name" value="WD40_rpt"/>
</dbReference>
<dbReference type="InterPro" id="IPR020472">
    <property type="entry name" value="WD40_PAC1"/>
</dbReference>
<organism evidence="5 6">
    <name type="scientific">Sparassis crispa</name>
    <dbReference type="NCBI Taxonomy" id="139825"/>
    <lineage>
        <taxon>Eukaryota</taxon>
        <taxon>Fungi</taxon>
        <taxon>Dikarya</taxon>
        <taxon>Basidiomycota</taxon>
        <taxon>Agaricomycotina</taxon>
        <taxon>Agaricomycetes</taxon>
        <taxon>Polyporales</taxon>
        <taxon>Sparassidaceae</taxon>
        <taxon>Sparassis</taxon>
    </lineage>
</organism>
<dbReference type="OrthoDB" id="538223at2759"/>
<dbReference type="EMBL" id="BFAD01000007">
    <property type="protein sequence ID" value="GBE85326.1"/>
    <property type="molecule type" value="Genomic_DNA"/>
</dbReference>
<feature type="repeat" description="WD" evidence="3">
    <location>
        <begin position="715"/>
        <end position="749"/>
    </location>
</feature>
<dbReference type="SMART" id="SM00320">
    <property type="entry name" value="WD40"/>
    <property type="match status" value="8"/>
</dbReference>
<dbReference type="PROSITE" id="PS50082">
    <property type="entry name" value="WD_REPEATS_2"/>
    <property type="match status" value="8"/>
</dbReference>
<feature type="repeat" description="WD" evidence="3">
    <location>
        <begin position="583"/>
        <end position="624"/>
    </location>
</feature>
<dbReference type="PANTHER" id="PTHR19879">
    <property type="entry name" value="TRANSCRIPTION INITIATION FACTOR TFIID"/>
    <property type="match status" value="1"/>
</dbReference>
<dbReference type="GeneID" id="38782243"/>
<dbReference type="STRING" id="139825.A0A401GSY9"/>
<evidence type="ECO:0000256" key="2">
    <source>
        <dbReference type="ARBA" id="ARBA00022737"/>
    </source>
</evidence>
<feature type="repeat" description="WD" evidence="3">
    <location>
        <begin position="625"/>
        <end position="666"/>
    </location>
</feature>
<reference evidence="5 6" key="1">
    <citation type="journal article" date="2018" name="Sci. Rep.">
        <title>Genome sequence of the cauliflower mushroom Sparassis crispa (Hanabiratake) and its association with beneficial usage.</title>
        <authorList>
            <person name="Kiyama R."/>
            <person name="Furutani Y."/>
            <person name="Kawaguchi K."/>
            <person name="Nakanishi T."/>
        </authorList>
    </citation>
    <scope>NUCLEOTIDE SEQUENCE [LARGE SCALE GENOMIC DNA]</scope>
</reference>
<dbReference type="PROSITE" id="PS50294">
    <property type="entry name" value="WD_REPEATS_REGION"/>
    <property type="match status" value="6"/>
</dbReference>
<dbReference type="Pfam" id="PF00400">
    <property type="entry name" value="WD40"/>
    <property type="match status" value="8"/>
</dbReference>
<feature type="region of interest" description="Disordered" evidence="4">
    <location>
        <begin position="384"/>
        <end position="492"/>
    </location>
</feature>
<gene>
    <name evidence="5" type="ORF">SCP_0705130</name>
</gene>
<feature type="repeat" description="WD" evidence="3">
    <location>
        <begin position="541"/>
        <end position="582"/>
    </location>
</feature>
<dbReference type="InterPro" id="IPR019775">
    <property type="entry name" value="WD40_repeat_CS"/>
</dbReference>
<comment type="caution">
    <text evidence="5">The sequence shown here is derived from an EMBL/GenBank/DDBJ whole genome shotgun (WGS) entry which is preliminary data.</text>
</comment>